<dbReference type="EMBL" id="JXLU01000013">
    <property type="protein sequence ID" value="KIO74077.1"/>
    <property type="molecule type" value="Genomic_DNA"/>
</dbReference>
<organism evidence="1 2">
    <name type="scientific">Caldibacillus thermoamylovorans</name>
    <dbReference type="NCBI Taxonomy" id="35841"/>
    <lineage>
        <taxon>Bacteria</taxon>
        <taxon>Bacillati</taxon>
        <taxon>Bacillota</taxon>
        <taxon>Bacilli</taxon>
        <taxon>Bacillales</taxon>
        <taxon>Bacillaceae</taxon>
        <taxon>Caldibacillus</taxon>
    </lineage>
</organism>
<evidence type="ECO:0000313" key="2">
    <source>
        <dbReference type="Proteomes" id="UP000032076"/>
    </source>
</evidence>
<proteinExistence type="predicted"/>
<sequence>MKTPDTTFYRQAENPTPTYPLCSPLGVEVLDYDSFLDGGFLDLP</sequence>
<dbReference type="Proteomes" id="UP000032076">
    <property type="component" value="Unassembled WGS sequence"/>
</dbReference>
<accession>A0A0D0GA25</accession>
<reference evidence="1 2" key="1">
    <citation type="submission" date="2015-01" db="EMBL/GenBank/DDBJ databases">
        <title>Draft Genome Sequences of Four Bacillus thermoamylovorans Strains, Isolated From Food Products.</title>
        <authorList>
            <person name="Krawcyk A.O."/>
            <person name="Berendsen E.M."/>
            <person name="Eijlander R.T."/>
            <person name="de Jong A."/>
            <person name="Wells-Bennik M."/>
            <person name="Kuipers O.P."/>
        </authorList>
    </citation>
    <scope>NUCLEOTIDE SEQUENCE [LARGE SCALE GENOMIC DNA]</scope>
    <source>
        <strain evidence="1 2">B4167</strain>
    </source>
</reference>
<evidence type="ECO:0000313" key="1">
    <source>
        <dbReference type="EMBL" id="KIO74077.1"/>
    </source>
</evidence>
<name>A0A0D0GA25_9BACI</name>
<gene>
    <name evidence="1" type="ORF">B4167_1578</name>
</gene>
<protein>
    <submittedName>
        <fullName evidence="1">Uncharacterized protein</fullName>
    </submittedName>
</protein>
<dbReference type="AlphaFoldDB" id="A0A0D0GA25"/>
<comment type="caution">
    <text evidence="1">The sequence shown here is derived from an EMBL/GenBank/DDBJ whole genome shotgun (WGS) entry which is preliminary data.</text>
</comment>